<dbReference type="Proteomes" id="UP000095282">
    <property type="component" value="Unplaced"/>
</dbReference>
<keyword evidence="7" id="KW-1185">Reference proteome</keyword>
<reference evidence="8" key="1">
    <citation type="submission" date="2016-11" db="UniProtKB">
        <authorList>
            <consortium name="WormBaseParasite"/>
        </authorList>
    </citation>
    <scope>IDENTIFICATION</scope>
</reference>
<evidence type="ECO:0000256" key="2">
    <source>
        <dbReference type="ARBA" id="ARBA00022771"/>
    </source>
</evidence>
<dbReference type="InterPro" id="IPR013083">
    <property type="entry name" value="Znf_RING/FYVE/PHD"/>
</dbReference>
<dbReference type="CDD" id="cd16495">
    <property type="entry name" value="RING_CH-C4HC3_MARCH"/>
    <property type="match status" value="1"/>
</dbReference>
<dbReference type="PANTHER" id="PTHR37431:SF3">
    <property type="entry name" value="DUF19 DOMAIN-CONTAINING PROTEIN"/>
    <property type="match status" value="1"/>
</dbReference>
<evidence type="ECO:0000313" key="7">
    <source>
        <dbReference type="Proteomes" id="UP000095282"/>
    </source>
</evidence>
<feature type="domain" description="RING-CH-type" evidence="6">
    <location>
        <begin position="72"/>
        <end position="139"/>
    </location>
</feature>
<dbReference type="Gene3D" id="3.30.40.10">
    <property type="entry name" value="Zinc/RING finger domain, C3HC4 (zinc finger)"/>
    <property type="match status" value="1"/>
</dbReference>
<dbReference type="PROSITE" id="PS51292">
    <property type="entry name" value="ZF_RING_CH"/>
    <property type="match status" value="1"/>
</dbReference>
<protein>
    <submittedName>
        <fullName evidence="8">RING-CH-type domain-containing protein</fullName>
    </submittedName>
</protein>
<dbReference type="GO" id="GO:0008270">
    <property type="term" value="F:zinc ion binding"/>
    <property type="evidence" value="ECO:0007669"/>
    <property type="project" value="UniProtKB-KW"/>
</dbReference>
<dbReference type="AlphaFoldDB" id="A0A1I7U3U1"/>
<accession>A0A1I7U3U1</accession>
<keyword evidence="5" id="KW-0812">Transmembrane</keyword>
<dbReference type="SMART" id="SM00744">
    <property type="entry name" value="RINGv"/>
    <property type="match status" value="1"/>
</dbReference>
<evidence type="ECO:0000256" key="5">
    <source>
        <dbReference type="SAM" id="Phobius"/>
    </source>
</evidence>
<keyword evidence="2" id="KW-0863">Zinc-finger</keyword>
<dbReference type="PANTHER" id="PTHR37431">
    <property type="entry name" value="PROTEIN CBG06927"/>
    <property type="match status" value="1"/>
</dbReference>
<evidence type="ECO:0000256" key="3">
    <source>
        <dbReference type="ARBA" id="ARBA00022833"/>
    </source>
</evidence>
<dbReference type="SUPFAM" id="SSF57850">
    <property type="entry name" value="RING/U-box"/>
    <property type="match status" value="1"/>
</dbReference>
<keyword evidence="5" id="KW-0472">Membrane</keyword>
<keyword evidence="1" id="KW-0479">Metal-binding</keyword>
<dbReference type="FunFam" id="3.30.40.10:FF:000571">
    <property type="entry name" value="Zinc finger, C3HC4 type"/>
    <property type="match status" value="1"/>
</dbReference>
<evidence type="ECO:0000256" key="4">
    <source>
        <dbReference type="SAM" id="MobiDB-lite"/>
    </source>
</evidence>
<name>A0A1I7U3U1_9PELO</name>
<dbReference type="STRING" id="1561998.A0A1I7U3U1"/>
<dbReference type="Pfam" id="PF12906">
    <property type="entry name" value="RINGv"/>
    <property type="match status" value="1"/>
</dbReference>
<organism evidence="7 8">
    <name type="scientific">Caenorhabditis tropicalis</name>
    <dbReference type="NCBI Taxonomy" id="1561998"/>
    <lineage>
        <taxon>Eukaryota</taxon>
        <taxon>Metazoa</taxon>
        <taxon>Ecdysozoa</taxon>
        <taxon>Nematoda</taxon>
        <taxon>Chromadorea</taxon>
        <taxon>Rhabditida</taxon>
        <taxon>Rhabditina</taxon>
        <taxon>Rhabditomorpha</taxon>
        <taxon>Rhabditoidea</taxon>
        <taxon>Rhabditidae</taxon>
        <taxon>Peloderinae</taxon>
        <taxon>Caenorhabditis</taxon>
    </lineage>
</organism>
<dbReference type="InterPro" id="IPR011016">
    <property type="entry name" value="Znf_RING-CH"/>
</dbReference>
<keyword evidence="5" id="KW-1133">Transmembrane helix</keyword>
<dbReference type="WBParaSite" id="Csp11.Scaffold629.g14569.t1">
    <property type="protein sequence ID" value="Csp11.Scaffold629.g14569.t1"/>
    <property type="gene ID" value="Csp11.Scaffold629.g14569"/>
</dbReference>
<keyword evidence="3" id="KW-0862">Zinc</keyword>
<proteinExistence type="predicted"/>
<evidence type="ECO:0000256" key="1">
    <source>
        <dbReference type="ARBA" id="ARBA00022723"/>
    </source>
</evidence>
<feature type="transmembrane region" description="Helical" evidence="5">
    <location>
        <begin position="157"/>
        <end position="181"/>
    </location>
</feature>
<evidence type="ECO:0000259" key="6">
    <source>
        <dbReference type="PROSITE" id="PS51292"/>
    </source>
</evidence>
<dbReference type="eggNOG" id="KOG1609">
    <property type="taxonomic scope" value="Eukaryota"/>
</dbReference>
<evidence type="ECO:0000313" key="8">
    <source>
        <dbReference type="WBParaSite" id="Csp11.Scaffold629.g14569.t1"/>
    </source>
</evidence>
<feature type="region of interest" description="Disordered" evidence="4">
    <location>
        <begin position="1"/>
        <end position="41"/>
    </location>
</feature>
<sequence>MTQNGETHHIFVSAAPPPPVPDSSTVGQPGRLEKEPLIDEDGKDMIDESRTTYWKGCEFLKASGLCSSKLSLQSASANMCRICHTSSSTRSNPLISPCRCSGTLLFVHKACVVRWLEMSTRKMVPSPRCELCGYDYRRGNIFQMKSLHVPHVDRTSLLLNVVFLVTVFIMIFCGYFTIQFIQENALLKRRLVKANSGLNGPGRLIAKFNSCVRDYRSTCPRHVTISLIDSSYGYLCNEGYNTFMESAECLMELDRKPSVKRCHDETLKEIESANTESGVSMPAKVDRMCGALNFFSGCVRSPIKQDCGFSAWQVIYRVLKDTTNTLMPACQFTGTSQKLASFQKETNSTSVIPTTSSTVIPSTRISTVSRTTRSPIIETTTRVTVDLEAEDLGEVDEEFEEKQNQKKQMRKIHSSELTDASNRISFSFSFLVFGLFLILY</sequence>